<organism evidence="3 4">
    <name type="scientific">Letharia lupina</name>
    <dbReference type="NCBI Taxonomy" id="560253"/>
    <lineage>
        <taxon>Eukaryota</taxon>
        <taxon>Fungi</taxon>
        <taxon>Dikarya</taxon>
        <taxon>Ascomycota</taxon>
        <taxon>Pezizomycotina</taxon>
        <taxon>Lecanoromycetes</taxon>
        <taxon>OSLEUM clade</taxon>
        <taxon>Lecanoromycetidae</taxon>
        <taxon>Lecanorales</taxon>
        <taxon>Lecanorineae</taxon>
        <taxon>Parmeliaceae</taxon>
        <taxon>Letharia</taxon>
    </lineage>
</organism>
<dbReference type="AlphaFoldDB" id="A0A8H6CFB4"/>
<dbReference type="PANTHER" id="PTHR42109:SF2">
    <property type="entry name" value="INTEGRAL MEMBRANE PROTEIN"/>
    <property type="match status" value="1"/>
</dbReference>
<name>A0A8H6CFB4_9LECA</name>
<proteinExistence type="predicted"/>
<dbReference type="PANTHER" id="PTHR42109">
    <property type="entry name" value="UNPLACED GENOMIC SCAFFOLD UM_SCAF_CONTIG_1.265, WHOLE GENOME SHOTGUN SEQUENCE"/>
    <property type="match status" value="1"/>
</dbReference>
<dbReference type="RefSeq" id="XP_037151872.1">
    <property type="nucleotide sequence ID" value="XM_037292453.1"/>
</dbReference>
<protein>
    <recommendedName>
        <fullName evidence="2">DUF7702 domain-containing protein</fullName>
    </recommendedName>
</protein>
<feature type="transmembrane region" description="Helical" evidence="1">
    <location>
        <begin position="70"/>
        <end position="90"/>
    </location>
</feature>
<reference evidence="3 4" key="1">
    <citation type="journal article" date="2020" name="Genomics">
        <title>Complete, high-quality genomes from long-read metagenomic sequencing of two wolf lichen thalli reveals enigmatic genome architecture.</title>
        <authorList>
            <person name="McKenzie S.K."/>
            <person name="Walston R.F."/>
            <person name="Allen J.L."/>
        </authorList>
    </citation>
    <scope>NUCLEOTIDE SEQUENCE [LARGE SCALE GENOMIC DNA]</scope>
    <source>
        <strain evidence="3">WasteWater1</strain>
    </source>
</reference>
<dbReference type="Proteomes" id="UP000593566">
    <property type="component" value="Unassembled WGS sequence"/>
</dbReference>
<sequence length="264" mass="28070">MLSERENIATAELAVYIPSIALAIAIIFKHGFSKGRPRIYLILFCGLRTASAILEILSAKNPANRDDATWTAILGSIGLSPLFLVASGLLRRVNDFIAGGTSRTRLLEMLHIPIMLALILSIVGGTRISSSDTSKLNSGETFGKAGAIISLISSVVIVAFAMLAMAESRDLPRGEKCILYAVLVSLSFLAVRLLYSLLADFEDNNTFNIVGGNATVQLCMAIIQEFVVTFFFLVADLVAPALDSLVNGAGGIPMNSYNVGKGVA</sequence>
<evidence type="ECO:0000313" key="3">
    <source>
        <dbReference type="EMBL" id="KAF6222437.1"/>
    </source>
</evidence>
<dbReference type="GeneID" id="59329939"/>
<evidence type="ECO:0000313" key="4">
    <source>
        <dbReference type="Proteomes" id="UP000593566"/>
    </source>
</evidence>
<dbReference type="EMBL" id="JACCJB010000012">
    <property type="protein sequence ID" value="KAF6222437.1"/>
    <property type="molecule type" value="Genomic_DNA"/>
</dbReference>
<keyword evidence="1" id="KW-0472">Membrane</keyword>
<keyword evidence="4" id="KW-1185">Reference proteome</keyword>
<feature type="transmembrane region" description="Helical" evidence="1">
    <location>
        <begin position="39"/>
        <end position="58"/>
    </location>
</feature>
<feature type="transmembrane region" description="Helical" evidence="1">
    <location>
        <begin position="110"/>
        <end position="130"/>
    </location>
</feature>
<keyword evidence="1" id="KW-0812">Transmembrane</keyword>
<dbReference type="Pfam" id="PF24800">
    <property type="entry name" value="DUF7702"/>
    <property type="match status" value="1"/>
</dbReference>
<feature type="domain" description="DUF7702" evidence="2">
    <location>
        <begin position="2"/>
        <end position="236"/>
    </location>
</feature>
<evidence type="ECO:0000259" key="2">
    <source>
        <dbReference type="Pfam" id="PF24800"/>
    </source>
</evidence>
<evidence type="ECO:0000256" key="1">
    <source>
        <dbReference type="SAM" id="Phobius"/>
    </source>
</evidence>
<feature type="transmembrane region" description="Helical" evidence="1">
    <location>
        <begin position="177"/>
        <end position="195"/>
    </location>
</feature>
<feature type="transmembrane region" description="Helical" evidence="1">
    <location>
        <begin position="13"/>
        <end position="32"/>
    </location>
</feature>
<comment type="caution">
    <text evidence="3">The sequence shown here is derived from an EMBL/GenBank/DDBJ whole genome shotgun (WGS) entry which is preliminary data.</text>
</comment>
<keyword evidence="1" id="KW-1133">Transmembrane helix</keyword>
<feature type="transmembrane region" description="Helical" evidence="1">
    <location>
        <begin position="142"/>
        <end position="165"/>
    </location>
</feature>
<dbReference type="InterPro" id="IPR056119">
    <property type="entry name" value="DUF7702"/>
</dbReference>
<accession>A0A8H6CFB4</accession>
<feature type="transmembrane region" description="Helical" evidence="1">
    <location>
        <begin position="215"/>
        <end position="235"/>
    </location>
</feature>
<gene>
    <name evidence="3" type="ORF">HO133_001523</name>
</gene>